<proteinExistence type="predicted"/>
<dbReference type="SUPFAM" id="SSF51735">
    <property type="entry name" value="NAD(P)-binding Rossmann-fold domains"/>
    <property type="match status" value="1"/>
</dbReference>
<dbReference type="AlphaFoldDB" id="A0ABD7HPS0"/>
<protein>
    <submittedName>
        <fullName evidence="1">SDR family oxidoreductase</fullName>
    </submittedName>
</protein>
<organism evidence="1 2">
    <name type="scientific">Mycobacteroides abscessus</name>
    <dbReference type="NCBI Taxonomy" id="36809"/>
    <lineage>
        <taxon>Bacteria</taxon>
        <taxon>Bacillati</taxon>
        <taxon>Actinomycetota</taxon>
        <taxon>Actinomycetes</taxon>
        <taxon>Mycobacteriales</taxon>
        <taxon>Mycobacteriaceae</taxon>
        <taxon>Mycobacteroides</taxon>
    </lineage>
</organism>
<dbReference type="EMBL" id="QXBN01000007">
    <property type="protein sequence ID" value="RIT39930.1"/>
    <property type="molecule type" value="Genomic_DNA"/>
</dbReference>
<dbReference type="Proteomes" id="UP000284557">
    <property type="component" value="Unassembled WGS sequence"/>
</dbReference>
<evidence type="ECO:0000313" key="2">
    <source>
        <dbReference type="Proteomes" id="UP000284557"/>
    </source>
</evidence>
<sequence length="57" mass="6153">MRRVAMGDGMRIEFISSHAGRRGRPEEIANAITFLASDGSTFMTGFKVYVDGGGSQL</sequence>
<dbReference type="InterPro" id="IPR036291">
    <property type="entry name" value="NAD(P)-bd_dom_sf"/>
</dbReference>
<comment type="caution">
    <text evidence="1">The sequence shown here is derived from an EMBL/GenBank/DDBJ whole genome shotgun (WGS) entry which is preliminary data.</text>
</comment>
<dbReference type="Gene3D" id="3.40.50.720">
    <property type="entry name" value="NAD(P)-binding Rossmann-like Domain"/>
    <property type="match status" value="1"/>
</dbReference>
<dbReference type="InterPro" id="IPR002347">
    <property type="entry name" value="SDR_fam"/>
</dbReference>
<evidence type="ECO:0000313" key="1">
    <source>
        <dbReference type="EMBL" id="RIT39930.1"/>
    </source>
</evidence>
<name>A0ABD7HPS0_9MYCO</name>
<reference evidence="1 2" key="1">
    <citation type="submission" date="2018-08" db="EMBL/GenBank/DDBJ databases">
        <title>Linezolid Resistance in Mycobacterium abscessus: MIC Distribution and Comprehensive Investigation of Resistance Mechanisms.</title>
        <authorList>
            <person name="Ye M."/>
            <person name="Xu L."/>
            <person name="Zou Y."/>
            <person name="Li B."/>
            <person name="Guo Q."/>
            <person name="Zhang Y."/>
            <person name="Zhan M."/>
            <person name="Xu B."/>
            <person name="Yu F."/>
            <person name="Zhang Z."/>
            <person name="Chu H."/>
        </authorList>
    </citation>
    <scope>NUCLEOTIDE SEQUENCE [LARGE SCALE GENOMIC DNA]</scope>
    <source>
        <strain evidence="1 2">G143</strain>
    </source>
</reference>
<dbReference type="Pfam" id="PF13561">
    <property type="entry name" value="adh_short_C2"/>
    <property type="match status" value="1"/>
</dbReference>
<accession>A0ABD7HPS0</accession>
<gene>
    <name evidence="1" type="ORF">D2E76_10950</name>
</gene>